<evidence type="ECO:0000256" key="1">
    <source>
        <dbReference type="ARBA" id="ARBA00008080"/>
    </source>
</evidence>
<dbReference type="AlphaFoldDB" id="A0A0J9X8Z2"/>
<accession>A0A0J9X8Z2</accession>
<dbReference type="Proteomes" id="UP000750522">
    <property type="component" value="Unassembled WGS sequence"/>
</dbReference>
<dbReference type="GO" id="GO:0003723">
    <property type="term" value="F:RNA binding"/>
    <property type="evidence" value="ECO:0007669"/>
    <property type="project" value="InterPro"/>
</dbReference>
<dbReference type="Gene3D" id="4.10.910.10">
    <property type="entry name" value="30s ribosomal protein s13, domain 2"/>
    <property type="match status" value="1"/>
</dbReference>
<dbReference type="EMBL" id="CCBN010000004">
    <property type="protein sequence ID" value="CDO53267.1"/>
    <property type="molecule type" value="Genomic_DNA"/>
</dbReference>
<dbReference type="Proteomes" id="UP000242525">
    <property type="component" value="Unassembled WGS sequence"/>
</dbReference>
<sequence length="144" mass="16072">MAINISGKSFRGNQVVSIGLASKFYALGIQNAERICSKLGFYPQKRMHQLTEEEGRAIAKELTAYTIETEARNQMRANIALKRTIGSFAGRRHAMGLPVRGQGTRNNAKTAKKLNKLERRNYSTQREVSASTLDLAQLVKAFKL</sequence>
<comment type="similarity">
    <text evidence="1 4">Belongs to the universal ribosomal protein uS13 family.</text>
</comment>
<dbReference type="PANTHER" id="PTHR10871:SF1">
    <property type="entry name" value="SMALL RIBOSOMAL SUBUNIT PROTEIN US13M"/>
    <property type="match status" value="1"/>
</dbReference>
<dbReference type="PANTHER" id="PTHR10871">
    <property type="entry name" value="30S RIBOSOMAL PROTEIN S13/40S RIBOSOMAL PROTEIN S18"/>
    <property type="match status" value="1"/>
</dbReference>
<dbReference type="STRING" id="1173061.A0A0J9X8Z2"/>
<evidence type="ECO:0000256" key="2">
    <source>
        <dbReference type="ARBA" id="ARBA00022980"/>
    </source>
</evidence>
<gene>
    <name evidence="5" type="ORF">BN980_GECA04s07028g</name>
    <name evidence="6" type="ORF">DV451_004349</name>
</gene>
<reference evidence="6" key="3">
    <citation type="submission" date="2020-01" db="EMBL/GenBank/DDBJ databases">
        <authorList>
            <person name="Perkins V."/>
            <person name="Lessard M.-H."/>
            <person name="Dugat-Bony E."/>
            <person name="Frenette M."/>
            <person name="Labrie S."/>
        </authorList>
    </citation>
    <scope>NUCLEOTIDE SEQUENCE</scope>
    <source>
        <strain evidence="6">LMA-70</strain>
    </source>
</reference>
<dbReference type="InterPro" id="IPR018269">
    <property type="entry name" value="Ribosomal_uS13_CS"/>
</dbReference>
<keyword evidence="2 4" id="KW-0689">Ribosomal protein</keyword>
<evidence type="ECO:0000313" key="6">
    <source>
        <dbReference type="EMBL" id="KAF5096190.1"/>
    </source>
</evidence>
<dbReference type="PIRSF" id="PIRSF002134">
    <property type="entry name" value="Ribosomal_S13"/>
    <property type="match status" value="1"/>
</dbReference>
<dbReference type="EMBL" id="QQZK01000123">
    <property type="protein sequence ID" value="KAF5096190.1"/>
    <property type="molecule type" value="Genomic_DNA"/>
</dbReference>
<dbReference type="InterPro" id="IPR010979">
    <property type="entry name" value="Ribosomal_uS13-like_H2TH"/>
</dbReference>
<dbReference type="Pfam" id="PF00416">
    <property type="entry name" value="Ribosomal_S13"/>
    <property type="match status" value="1"/>
</dbReference>
<dbReference type="SUPFAM" id="SSF46946">
    <property type="entry name" value="S13-like H2TH domain"/>
    <property type="match status" value="1"/>
</dbReference>
<keyword evidence="3 4" id="KW-0687">Ribonucleoprotein</keyword>
<comment type="caution">
    <text evidence="5">The sequence shown here is derived from an EMBL/GenBank/DDBJ whole genome shotgun (WGS) entry which is preliminary data.</text>
</comment>
<dbReference type="GO" id="GO:0006412">
    <property type="term" value="P:translation"/>
    <property type="evidence" value="ECO:0007669"/>
    <property type="project" value="InterPro"/>
</dbReference>
<proteinExistence type="inferred from homology"/>
<dbReference type="PROSITE" id="PS00646">
    <property type="entry name" value="RIBOSOMAL_S13_1"/>
    <property type="match status" value="1"/>
</dbReference>
<dbReference type="GO" id="GO:0015935">
    <property type="term" value="C:small ribosomal subunit"/>
    <property type="evidence" value="ECO:0007669"/>
    <property type="project" value="TreeGrafter"/>
</dbReference>
<dbReference type="Gene3D" id="1.10.8.50">
    <property type="match status" value="1"/>
</dbReference>
<name>A0A0J9X8Z2_GEOCN</name>
<evidence type="ECO:0000313" key="5">
    <source>
        <dbReference type="EMBL" id="CDO53267.1"/>
    </source>
</evidence>
<organism evidence="5 7">
    <name type="scientific">Geotrichum candidum</name>
    <name type="common">Oospora lactis</name>
    <name type="synonym">Dipodascus geotrichum</name>
    <dbReference type="NCBI Taxonomy" id="1173061"/>
    <lineage>
        <taxon>Eukaryota</taxon>
        <taxon>Fungi</taxon>
        <taxon>Dikarya</taxon>
        <taxon>Ascomycota</taxon>
        <taxon>Saccharomycotina</taxon>
        <taxon>Dipodascomycetes</taxon>
        <taxon>Dipodascales</taxon>
        <taxon>Dipodascaceae</taxon>
        <taxon>Geotrichum</taxon>
    </lineage>
</organism>
<dbReference type="GO" id="GO:0003735">
    <property type="term" value="F:structural constituent of ribosome"/>
    <property type="evidence" value="ECO:0007669"/>
    <property type="project" value="InterPro"/>
</dbReference>
<evidence type="ECO:0000256" key="4">
    <source>
        <dbReference type="RuleBase" id="RU003830"/>
    </source>
</evidence>
<dbReference type="GO" id="GO:0005739">
    <property type="term" value="C:mitochondrion"/>
    <property type="evidence" value="ECO:0007669"/>
    <property type="project" value="TreeGrafter"/>
</dbReference>
<dbReference type="InterPro" id="IPR027437">
    <property type="entry name" value="Rbsml_uS13_C"/>
</dbReference>
<keyword evidence="7" id="KW-1185">Reference proteome</keyword>
<evidence type="ECO:0000256" key="3">
    <source>
        <dbReference type="ARBA" id="ARBA00023274"/>
    </source>
</evidence>
<protein>
    <submittedName>
        <fullName evidence="5">Similar to Saccharomyces cerevisiae YNL081C SWS2 Putative mitochondrial ribosomal protein of the small subunit</fullName>
    </submittedName>
</protein>
<reference evidence="6" key="2">
    <citation type="journal article" date="2020" name="Front. Microbiol.">
        <title>Phenotypic and Genetic Characterization of the Cheese Ripening Yeast Geotrichum candidum.</title>
        <authorList>
            <person name="Perkins V."/>
            <person name="Vignola S."/>
            <person name="Lessard M.H."/>
            <person name="Plante P.L."/>
            <person name="Corbeil J."/>
            <person name="Dugat-Bony E."/>
            <person name="Frenette M."/>
            <person name="Labrie S."/>
        </authorList>
    </citation>
    <scope>NUCLEOTIDE SEQUENCE</scope>
    <source>
        <strain evidence="6">LMA-70</strain>
    </source>
</reference>
<dbReference type="OrthoDB" id="525520at2759"/>
<reference evidence="5 7" key="1">
    <citation type="submission" date="2014-03" db="EMBL/GenBank/DDBJ databases">
        <authorList>
            <person name="Casaregola S."/>
        </authorList>
    </citation>
    <scope>NUCLEOTIDE SEQUENCE [LARGE SCALE GENOMIC DNA]</scope>
    <source>
        <strain evidence="5 7">CLIB 918</strain>
    </source>
</reference>
<dbReference type="PROSITE" id="PS50159">
    <property type="entry name" value="RIBOSOMAL_S13_2"/>
    <property type="match status" value="1"/>
</dbReference>
<evidence type="ECO:0000313" key="7">
    <source>
        <dbReference type="Proteomes" id="UP000242525"/>
    </source>
</evidence>
<dbReference type="InterPro" id="IPR001892">
    <property type="entry name" value="Ribosomal_uS13"/>
</dbReference>